<dbReference type="SMART" id="SM00650">
    <property type="entry name" value="rADc"/>
    <property type="match status" value="1"/>
</dbReference>
<keyword evidence="4 5" id="KW-0694">RNA-binding</keyword>
<dbReference type="InterPro" id="IPR001737">
    <property type="entry name" value="KsgA/Erm"/>
</dbReference>
<dbReference type="SUPFAM" id="SSF53335">
    <property type="entry name" value="S-adenosyl-L-methionine-dependent methyltransferases"/>
    <property type="match status" value="1"/>
</dbReference>
<accession>K2F6A7</accession>
<evidence type="ECO:0000256" key="3">
    <source>
        <dbReference type="ARBA" id="ARBA00022691"/>
    </source>
</evidence>
<dbReference type="EMBL" id="AMFJ01000749">
    <property type="protein sequence ID" value="EKE26601.1"/>
    <property type="molecule type" value="Genomic_DNA"/>
</dbReference>
<sequence>MKPSEIIKKYNINPKKSFWQNFLINEAILENIASFMSLERKNIVEVWPWYWALTEKILSEKPSSLDLVELDKSMIDILQSRIGNNELNISKETNFKINNIDVLKYNPPLKDYIVIANIPYYITSPILFHFLYEVQNKPTEMIILMQKDVWDKIRKINWNKNSVLSLYIDFKCSLVKEIVKVWPNNFIPAPKVDSSVLYFKVKDKSELPEVSSPEISSKDFLDIIKLWFSEKRKKLISNLSKKYNKSQLFEIFIKLWYSENVRAEELKLEDWIDLLKSLKS</sequence>
<evidence type="ECO:0000259" key="6">
    <source>
        <dbReference type="SMART" id="SM00650"/>
    </source>
</evidence>
<feature type="domain" description="Ribosomal RNA adenine methylase transferase N-terminal" evidence="6">
    <location>
        <begin position="28"/>
        <end position="203"/>
    </location>
</feature>
<gene>
    <name evidence="7" type="primary">ksgA</name>
    <name evidence="7" type="ORF">ACD_4C00233G0002</name>
</gene>
<feature type="binding site" evidence="5">
    <location>
        <position position="117"/>
    </location>
    <ligand>
        <name>S-adenosyl-L-methionine</name>
        <dbReference type="ChEBI" id="CHEBI:59789"/>
    </ligand>
</feature>
<comment type="similarity">
    <text evidence="5">Belongs to the class I-like SAM-binding methyltransferase superfamily. rRNA adenine N(6)-methyltransferase family.</text>
</comment>
<feature type="binding site" evidence="5">
    <location>
        <position position="69"/>
    </location>
    <ligand>
        <name>S-adenosyl-L-methionine</name>
        <dbReference type="ChEBI" id="CHEBI:59789"/>
    </ligand>
</feature>
<organism evidence="7">
    <name type="scientific">uncultured bacterium</name>
    <name type="common">gcode 4</name>
    <dbReference type="NCBI Taxonomy" id="1234023"/>
    <lineage>
        <taxon>Bacteria</taxon>
        <taxon>environmental samples</taxon>
    </lineage>
</organism>
<evidence type="ECO:0000256" key="2">
    <source>
        <dbReference type="ARBA" id="ARBA00022679"/>
    </source>
</evidence>
<dbReference type="AlphaFoldDB" id="K2F6A7"/>
<comment type="caution">
    <text evidence="5">Lacks conserved residue(s) required for the propagation of feature annotation.</text>
</comment>
<dbReference type="Pfam" id="PF00398">
    <property type="entry name" value="RrnaAD"/>
    <property type="match status" value="1"/>
</dbReference>
<keyword evidence="3 5" id="KW-0949">S-adenosyl-L-methionine</keyword>
<feature type="binding site" evidence="5">
    <location>
        <position position="21"/>
    </location>
    <ligand>
        <name>S-adenosyl-L-methionine</name>
        <dbReference type="ChEBI" id="CHEBI:59789"/>
    </ligand>
</feature>
<feature type="binding site" evidence="5">
    <location>
        <position position="101"/>
    </location>
    <ligand>
        <name>S-adenosyl-L-methionine</name>
        <dbReference type="ChEBI" id="CHEBI:59789"/>
    </ligand>
</feature>
<keyword evidence="1 5" id="KW-0489">Methyltransferase</keyword>
<name>K2F6A7_9BACT</name>
<dbReference type="PANTHER" id="PTHR11727">
    <property type="entry name" value="DIMETHYLADENOSINE TRANSFERASE"/>
    <property type="match status" value="1"/>
</dbReference>
<dbReference type="GO" id="GO:0052908">
    <property type="term" value="F:16S rRNA (adenine(1518)-N(6)/adenine(1519)-N(6))-dimethyltransferase activity"/>
    <property type="evidence" value="ECO:0007669"/>
    <property type="project" value="UniProtKB-EC"/>
</dbReference>
<dbReference type="InterPro" id="IPR020598">
    <property type="entry name" value="rRNA_Ade_methylase_Trfase_N"/>
</dbReference>
<dbReference type="EC" id="2.1.1.182" evidence="7"/>
<evidence type="ECO:0000313" key="7">
    <source>
        <dbReference type="EMBL" id="EKE26601.1"/>
    </source>
</evidence>
<keyword evidence="2 5" id="KW-0808">Transferase</keyword>
<reference evidence="7" key="1">
    <citation type="journal article" date="2012" name="Science">
        <title>Fermentation, hydrogen, and sulfur metabolism in multiple uncultivated bacterial phyla.</title>
        <authorList>
            <person name="Wrighton K.C."/>
            <person name="Thomas B.C."/>
            <person name="Sharon I."/>
            <person name="Miller C.S."/>
            <person name="Castelle C.J."/>
            <person name="VerBerkmoes N.C."/>
            <person name="Wilkins M.J."/>
            <person name="Hettich R.L."/>
            <person name="Lipton M.S."/>
            <person name="Williams K.H."/>
            <person name="Long P.E."/>
            <person name="Banfield J.F."/>
        </authorList>
    </citation>
    <scope>NUCLEOTIDE SEQUENCE [LARGE SCALE GENOMIC DNA]</scope>
</reference>
<dbReference type="PANTHER" id="PTHR11727:SF7">
    <property type="entry name" value="DIMETHYLADENOSINE TRANSFERASE-RELATED"/>
    <property type="match status" value="1"/>
</dbReference>
<protein>
    <submittedName>
        <fullName evidence="7">Dimethyladenosine transferase</fullName>
        <ecNumber evidence="7">2.1.1.182</ecNumber>
    </submittedName>
</protein>
<evidence type="ECO:0000256" key="5">
    <source>
        <dbReference type="PROSITE-ProRule" id="PRU01026"/>
    </source>
</evidence>
<feature type="binding site" evidence="5">
    <location>
        <position position="23"/>
    </location>
    <ligand>
        <name>S-adenosyl-L-methionine</name>
        <dbReference type="ChEBI" id="CHEBI:59789"/>
    </ligand>
</feature>
<dbReference type="GO" id="GO:0005829">
    <property type="term" value="C:cytosol"/>
    <property type="evidence" value="ECO:0007669"/>
    <property type="project" value="TreeGrafter"/>
</dbReference>
<evidence type="ECO:0000256" key="1">
    <source>
        <dbReference type="ARBA" id="ARBA00022603"/>
    </source>
</evidence>
<dbReference type="InterPro" id="IPR029063">
    <property type="entry name" value="SAM-dependent_MTases_sf"/>
</dbReference>
<dbReference type="Gene3D" id="1.10.8.100">
    <property type="entry name" value="Ribosomal RNA adenine dimethylase-like, domain 2"/>
    <property type="match status" value="1"/>
</dbReference>
<comment type="caution">
    <text evidence="7">The sequence shown here is derived from an EMBL/GenBank/DDBJ whole genome shotgun (WGS) entry which is preliminary data.</text>
</comment>
<proteinExistence type="inferred from homology"/>
<evidence type="ECO:0000256" key="4">
    <source>
        <dbReference type="ARBA" id="ARBA00022884"/>
    </source>
</evidence>
<dbReference type="Gene3D" id="3.40.50.150">
    <property type="entry name" value="Vaccinia Virus protein VP39"/>
    <property type="match status" value="1"/>
</dbReference>
<dbReference type="GO" id="GO:0003723">
    <property type="term" value="F:RNA binding"/>
    <property type="evidence" value="ECO:0007669"/>
    <property type="project" value="UniProtKB-UniRule"/>
</dbReference>
<dbReference type="InterPro" id="IPR023165">
    <property type="entry name" value="rRNA_Ade_diMease-like_C"/>
</dbReference>
<dbReference type="PROSITE" id="PS51689">
    <property type="entry name" value="SAM_RNA_A_N6_MT"/>
    <property type="match status" value="1"/>
</dbReference>